<evidence type="ECO:0000313" key="7">
    <source>
        <dbReference type="EMBL" id="TQM01094.1"/>
    </source>
</evidence>
<dbReference type="GO" id="GO:0030416">
    <property type="term" value="P:methylamine metabolic process"/>
    <property type="evidence" value="ECO:0007669"/>
    <property type="project" value="InterPro"/>
</dbReference>
<dbReference type="InterPro" id="IPR009908">
    <property type="entry name" value="Methylamine_util_MauE"/>
</dbReference>
<evidence type="ECO:0000256" key="2">
    <source>
        <dbReference type="ARBA" id="ARBA00022692"/>
    </source>
</evidence>
<keyword evidence="2 5" id="KW-0812">Transmembrane</keyword>
<dbReference type="Proteomes" id="UP000316096">
    <property type="component" value="Unassembled WGS sequence"/>
</dbReference>
<dbReference type="EMBL" id="VFOZ01000001">
    <property type="protein sequence ID" value="TQM01094.1"/>
    <property type="molecule type" value="Genomic_DNA"/>
</dbReference>
<feature type="domain" description="Methylamine utilisation protein MauE" evidence="6">
    <location>
        <begin position="8"/>
        <end position="136"/>
    </location>
</feature>
<dbReference type="OrthoDB" id="3430313at2"/>
<evidence type="ECO:0000256" key="5">
    <source>
        <dbReference type="SAM" id="Phobius"/>
    </source>
</evidence>
<evidence type="ECO:0000256" key="4">
    <source>
        <dbReference type="ARBA" id="ARBA00023136"/>
    </source>
</evidence>
<accession>A0A543CVG2</accession>
<organism evidence="7 8">
    <name type="scientific">Actinoallomurus bryophytorum</name>
    <dbReference type="NCBI Taxonomy" id="1490222"/>
    <lineage>
        <taxon>Bacteria</taxon>
        <taxon>Bacillati</taxon>
        <taxon>Actinomycetota</taxon>
        <taxon>Actinomycetes</taxon>
        <taxon>Streptosporangiales</taxon>
        <taxon>Thermomonosporaceae</taxon>
        <taxon>Actinoallomurus</taxon>
    </lineage>
</organism>
<keyword evidence="4 5" id="KW-0472">Membrane</keyword>
<feature type="transmembrane region" description="Helical" evidence="5">
    <location>
        <begin position="78"/>
        <end position="98"/>
    </location>
</feature>
<proteinExistence type="predicted"/>
<evidence type="ECO:0000256" key="3">
    <source>
        <dbReference type="ARBA" id="ARBA00022989"/>
    </source>
</evidence>
<dbReference type="GO" id="GO:0016020">
    <property type="term" value="C:membrane"/>
    <property type="evidence" value="ECO:0007669"/>
    <property type="project" value="UniProtKB-SubCell"/>
</dbReference>
<protein>
    <recommendedName>
        <fullName evidence="6">Methylamine utilisation protein MauE domain-containing protein</fullName>
    </recommendedName>
</protein>
<feature type="transmembrane region" description="Helical" evidence="5">
    <location>
        <begin position="150"/>
        <end position="168"/>
    </location>
</feature>
<evidence type="ECO:0000256" key="1">
    <source>
        <dbReference type="ARBA" id="ARBA00004141"/>
    </source>
</evidence>
<sequence>MSDVTSSLTVGCQAVIVVAFGTSTAAKVTGRAAYADFQHWLSASAGVPSRLAPAVAVVAVAAEAATAVAMVVPPLVPAGFMVATVLLIVLTASVQSMIRRRVRVPCRCFGAGRHPPGTAHLARNLTLLVAAAGGLVMTTTSAGPAPFGSAWVLAATAGVAGALLLINLEEIITLARPVSTGPRPRAREETP</sequence>
<gene>
    <name evidence="7" type="ORF">FB559_6838</name>
</gene>
<dbReference type="RefSeq" id="WP_141960971.1">
    <property type="nucleotide sequence ID" value="NZ_VFOZ01000001.1"/>
</dbReference>
<comment type="subcellular location">
    <subcellularLocation>
        <location evidence="1">Membrane</location>
        <topology evidence="1">Multi-pass membrane protein</topology>
    </subcellularLocation>
</comment>
<name>A0A543CVG2_9ACTN</name>
<feature type="transmembrane region" description="Helical" evidence="5">
    <location>
        <begin position="119"/>
        <end position="138"/>
    </location>
</feature>
<keyword evidence="3 5" id="KW-1133">Transmembrane helix</keyword>
<dbReference type="Pfam" id="PF07291">
    <property type="entry name" value="MauE"/>
    <property type="match status" value="1"/>
</dbReference>
<dbReference type="AlphaFoldDB" id="A0A543CVG2"/>
<comment type="caution">
    <text evidence="7">The sequence shown here is derived from an EMBL/GenBank/DDBJ whole genome shotgun (WGS) entry which is preliminary data.</text>
</comment>
<evidence type="ECO:0000313" key="8">
    <source>
        <dbReference type="Proteomes" id="UP000316096"/>
    </source>
</evidence>
<evidence type="ECO:0000259" key="6">
    <source>
        <dbReference type="Pfam" id="PF07291"/>
    </source>
</evidence>
<keyword evidence="8" id="KW-1185">Reference proteome</keyword>
<reference evidence="7 8" key="1">
    <citation type="submission" date="2019-06" db="EMBL/GenBank/DDBJ databases">
        <title>Sequencing the genomes of 1000 actinobacteria strains.</title>
        <authorList>
            <person name="Klenk H.-P."/>
        </authorList>
    </citation>
    <scope>NUCLEOTIDE SEQUENCE [LARGE SCALE GENOMIC DNA]</scope>
    <source>
        <strain evidence="7 8">DSM 102200</strain>
    </source>
</reference>
<dbReference type="UniPathway" id="UPA00895"/>